<proteinExistence type="predicted"/>
<dbReference type="Pfam" id="PF13374">
    <property type="entry name" value="TPR_10"/>
    <property type="match status" value="1"/>
</dbReference>
<dbReference type="Gene3D" id="1.25.40.10">
    <property type="entry name" value="Tetratricopeptide repeat domain"/>
    <property type="match status" value="4"/>
</dbReference>
<feature type="domain" description="Heterokaryon incompatibility" evidence="1">
    <location>
        <begin position="62"/>
        <end position="149"/>
    </location>
</feature>
<dbReference type="EMBL" id="JANPWZ010000694">
    <property type="protein sequence ID" value="KAJ3573297.1"/>
    <property type="molecule type" value="Genomic_DNA"/>
</dbReference>
<sequence length="1168" mass="133625">MHEKSPAEQRTREHRDKIIYPFSQFIPVIANIDPTTQMRLLKVQRSGNASLTEDLQHDIPAYAILSHTWGSDNQEVRFSDIRGQIARTKTGYKKIDFCQKQADKDGLQYFWVDTCCINQDSEVELTRSINSMFRWYRDAKKCYVYLSDVSMKCNGNSLAWEESFLQSRWFTRGWTLQELIAPRVVEFFSSEGQFLGDKTSLEQRLCTITGIPAAALRGNTLSQFSINERMSWSQNRETKLAEDKAYCLLGIFDIHMPLIYGEGGKHACRRLRKELEGYQKQQPEPFSTVPFTRDPNFVDRPEILAWINEKCNGPATRLALTGIGGVGKSQAVIEYAYRMRDNRPQTWVFWVHASTAARVEEAYRGIADRLDLPGRHDPNANVCQLVSNWLCDERNGRWVLILDNADNIETFFPQQKPHDTSSPLGNYLPQSPNGSIVVTSRNKDAAVRIVGDLRNVMQVRAMGKSQALQLFRNRLHTASNEDEMAELLDALDYIPLAITQAAAYINRRPRMTVLSYLDEFRGSAQQKRKLLHRDSGDLRRDGSASNSVKTTWRVSFESMRKERPSAADVLSLMGFFYPQGIPEWMLRKYYKTLSNNEEDTDGEFDDDMDLLQALSFVTTAVDEYIYQIHALVQFCTRDWLCSRCEEEVWRRRFLNLMATEFPTGEFQNRTKCQQLLPHLETLFEQELPGDEAAKEWAQLLTNVAWYLWREGQYNTAQDAAVKAFKIKERIFRFYDTSTLTTATVLASVLRGQGKYNEAEEMNRRTAEGYEKVLGKQHPHTLTSVNNLALVLRDQGKYKEAGIIQRRALEGRKKELGVQHPDTLASMSNLALVLRDEGKYDEAETLNRQALEGREKLLGKRHPHTLTTASNLALVLYEQGKYGESETTNRQVLEGREAELGQQHPYTQMSRSNLALVLQGQGKYGEAEIMNRRVLGANLASVLQDQGKYNEAEQLNRQVLEERERVLGEQHPDTLTSLSSLAFTLRCEEKFEEAETLNRQALEGREKILGSHHPDTLTSVNNLSLVLLDQQKYAEAERLSRHAVQGYRTELGAQHPHTLTSLNNLASILQHQKKYEEAETTNRQVLGAYKKELGMEHPDTLRSVSNLASILQGQGRFEESEKLNRRALEGREKQLGMQHPDTIKSACDLASVLQDQGKYDEAAKLKRYG</sequence>
<dbReference type="VEuPathDB" id="FungiDB:F4678DRAFT_18637"/>
<dbReference type="Pfam" id="PF06985">
    <property type="entry name" value="HET"/>
    <property type="match status" value="1"/>
</dbReference>
<gene>
    <name evidence="2" type="ORF">NPX13_g4754</name>
</gene>
<dbReference type="InterPro" id="IPR053137">
    <property type="entry name" value="NLR-like"/>
</dbReference>
<name>A0A9W8TN08_9PEZI</name>
<dbReference type="AlphaFoldDB" id="A0A9W8TN08"/>
<dbReference type="InterPro" id="IPR011990">
    <property type="entry name" value="TPR-like_helical_dom_sf"/>
</dbReference>
<comment type="caution">
    <text evidence="2">The sequence shown here is derived from an EMBL/GenBank/DDBJ whole genome shotgun (WGS) entry which is preliminary data.</text>
</comment>
<dbReference type="InterPro" id="IPR010730">
    <property type="entry name" value="HET"/>
</dbReference>
<dbReference type="NCBIfam" id="NF040586">
    <property type="entry name" value="FxSxx_TPR"/>
    <property type="match status" value="1"/>
</dbReference>
<keyword evidence="3" id="KW-1185">Reference proteome</keyword>
<protein>
    <recommendedName>
        <fullName evidence="1">Heterokaryon incompatibility domain-containing protein</fullName>
    </recommendedName>
</protein>
<evidence type="ECO:0000259" key="1">
    <source>
        <dbReference type="Pfam" id="PF06985"/>
    </source>
</evidence>
<dbReference type="Pfam" id="PF13424">
    <property type="entry name" value="TPR_12"/>
    <property type="match status" value="5"/>
</dbReference>
<organism evidence="2 3">
    <name type="scientific">Xylaria arbuscula</name>
    <dbReference type="NCBI Taxonomy" id="114810"/>
    <lineage>
        <taxon>Eukaryota</taxon>
        <taxon>Fungi</taxon>
        <taxon>Dikarya</taxon>
        <taxon>Ascomycota</taxon>
        <taxon>Pezizomycotina</taxon>
        <taxon>Sordariomycetes</taxon>
        <taxon>Xylariomycetidae</taxon>
        <taxon>Xylariales</taxon>
        <taxon>Xylariaceae</taxon>
        <taxon>Xylaria</taxon>
    </lineage>
</organism>
<accession>A0A9W8TN08</accession>
<evidence type="ECO:0000313" key="3">
    <source>
        <dbReference type="Proteomes" id="UP001148614"/>
    </source>
</evidence>
<dbReference type="SUPFAM" id="SSF52540">
    <property type="entry name" value="P-loop containing nucleoside triphosphate hydrolases"/>
    <property type="match status" value="1"/>
</dbReference>
<dbReference type="PANTHER" id="PTHR46082">
    <property type="entry name" value="ATP/GTP-BINDING PROTEIN-RELATED"/>
    <property type="match status" value="1"/>
</dbReference>
<dbReference type="PANTHER" id="PTHR46082:SF6">
    <property type="entry name" value="AAA+ ATPASE DOMAIN-CONTAINING PROTEIN-RELATED"/>
    <property type="match status" value="1"/>
</dbReference>
<dbReference type="SUPFAM" id="SSF48452">
    <property type="entry name" value="TPR-like"/>
    <property type="match status" value="3"/>
</dbReference>
<reference evidence="2" key="1">
    <citation type="submission" date="2022-07" db="EMBL/GenBank/DDBJ databases">
        <title>Genome Sequence of Xylaria arbuscula.</title>
        <authorList>
            <person name="Buettner E."/>
        </authorList>
    </citation>
    <scope>NUCLEOTIDE SEQUENCE</scope>
    <source>
        <strain evidence="2">VT107</strain>
    </source>
</reference>
<dbReference type="Gene3D" id="3.40.50.300">
    <property type="entry name" value="P-loop containing nucleotide triphosphate hydrolases"/>
    <property type="match status" value="1"/>
</dbReference>
<dbReference type="Proteomes" id="UP001148614">
    <property type="component" value="Unassembled WGS sequence"/>
</dbReference>
<evidence type="ECO:0000313" key="2">
    <source>
        <dbReference type="EMBL" id="KAJ3573297.1"/>
    </source>
</evidence>
<dbReference type="InterPro" id="IPR027417">
    <property type="entry name" value="P-loop_NTPase"/>
</dbReference>